<proteinExistence type="predicted"/>
<reference evidence="1" key="1">
    <citation type="submission" date="2019-11" db="EMBL/GenBank/DDBJ databases">
        <authorList>
            <person name="Liu Y."/>
            <person name="Hou J."/>
            <person name="Li T.-Q."/>
            <person name="Guan C.-H."/>
            <person name="Wu X."/>
            <person name="Wu H.-Z."/>
            <person name="Ling F."/>
            <person name="Zhang R."/>
            <person name="Shi X.-G."/>
            <person name="Ren J.-P."/>
            <person name="Chen E.-F."/>
            <person name="Sun J.-M."/>
        </authorList>
    </citation>
    <scope>NUCLEOTIDE SEQUENCE</scope>
    <source>
        <strain evidence="1">Adult_tree_wgs_1</strain>
        <tissue evidence="1">Leaves</tissue>
    </source>
</reference>
<dbReference type="OrthoDB" id="10624648at2759"/>
<keyword evidence="2" id="KW-1185">Reference proteome</keyword>
<accession>A0A834LPX8</accession>
<protein>
    <submittedName>
        <fullName evidence="1">Uncharacterized protein</fullName>
    </submittedName>
</protein>
<comment type="caution">
    <text evidence="1">The sequence shown here is derived from an EMBL/GenBank/DDBJ whole genome shotgun (WGS) entry which is preliminary data.</text>
</comment>
<dbReference type="EMBL" id="WJXA01000003">
    <property type="protein sequence ID" value="KAF7147910.1"/>
    <property type="molecule type" value="Genomic_DNA"/>
</dbReference>
<evidence type="ECO:0000313" key="1">
    <source>
        <dbReference type="EMBL" id="KAF7147910.1"/>
    </source>
</evidence>
<evidence type="ECO:0000313" key="2">
    <source>
        <dbReference type="Proteomes" id="UP000626092"/>
    </source>
</evidence>
<gene>
    <name evidence="1" type="ORF">RHSIM_Rhsim03G0260900</name>
</gene>
<dbReference type="AlphaFoldDB" id="A0A834LPX8"/>
<name>A0A834LPX8_RHOSS</name>
<sequence>MKARLQRSKAEKEWLADWVSRNDNTVRRLPIYVTSVSPLVVLINSGVLGIADASRWLNALVRDSFMCYSRVEIGQWYSIHIGRNCTLHKIIFALLLSSTIQDDFPLIKSGYGACRRHSSAVYMFELNGEIHEDNVALLDGVDYARIQAVIFDRR</sequence>
<dbReference type="Proteomes" id="UP000626092">
    <property type="component" value="Unassembled WGS sequence"/>
</dbReference>
<organism evidence="1 2">
    <name type="scientific">Rhododendron simsii</name>
    <name type="common">Sims's rhododendron</name>
    <dbReference type="NCBI Taxonomy" id="118357"/>
    <lineage>
        <taxon>Eukaryota</taxon>
        <taxon>Viridiplantae</taxon>
        <taxon>Streptophyta</taxon>
        <taxon>Embryophyta</taxon>
        <taxon>Tracheophyta</taxon>
        <taxon>Spermatophyta</taxon>
        <taxon>Magnoliopsida</taxon>
        <taxon>eudicotyledons</taxon>
        <taxon>Gunneridae</taxon>
        <taxon>Pentapetalae</taxon>
        <taxon>asterids</taxon>
        <taxon>Ericales</taxon>
        <taxon>Ericaceae</taxon>
        <taxon>Ericoideae</taxon>
        <taxon>Rhodoreae</taxon>
        <taxon>Rhododendron</taxon>
    </lineage>
</organism>